<dbReference type="Proteomes" id="UP001149074">
    <property type="component" value="Unassembled WGS sequence"/>
</dbReference>
<accession>A0A9W9EJN3</accession>
<dbReference type="RefSeq" id="XP_056469583.1">
    <property type="nucleotide sequence ID" value="XM_056624595.1"/>
</dbReference>
<evidence type="ECO:0000313" key="3">
    <source>
        <dbReference type="Proteomes" id="UP001149074"/>
    </source>
</evidence>
<dbReference type="AlphaFoldDB" id="A0A9W9EJN3"/>
<dbReference type="OrthoDB" id="5343483at2759"/>
<evidence type="ECO:0000256" key="1">
    <source>
        <dbReference type="SAM" id="MobiDB-lite"/>
    </source>
</evidence>
<keyword evidence="3" id="KW-1185">Reference proteome</keyword>
<proteinExistence type="predicted"/>
<reference evidence="2" key="1">
    <citation type="submission" date="2022-11" db="EMBL/GenBank/DDBJ databases">
        <authorList>
            <person name="Petersen C."/>
        </authorList>
    </citation>
    <scope>NUCLEOTIDE SEQUENCE</scope>
    <source>
        <strain evidence="2">IBT 30761</strain>
    </source>
</reference>
<evidence type="ECO:0000313" key="2">
    <source>
        <dbReference type="EMBL" id="KAJ5083061.1"/>
    </source>
</evidence>
<name>A0A9W9EJN3_9EURO</name>
<feature type="compositionally biased region" description="Basic and acidic residues" evidence="1">
    <location>
        <begin position="377"/>
        <end position="406"/>
    </location>
</feature>
<sequence length="426" mass="49258">MAIDFQPKSLRDLVHLHGIWKSPLAWTSTHLDLLGCQFKSDDASGLHPEEHHSTRHPQVHLVVRSAASANLAETMTVHRDITVRQRCLEFILRKDIFTRVRARMPERWMPPCVLFIGKANSWECLAGDPARFAGFIDYAAITKYRWERIWSPGPADSQLPQASIDAHAFRVAQITPKNWCKDPYFSYLLLVVAQTQHFRCEENCLESTYTPRLLVHNWYLEPNHIYLFWARFSAKMIQALKGLFQSRESVQWPSIQWEKLPIKPYNSFKEQLVSEIFQGSRKQDQAHQDCDMLHEGEHGDQESQRRPMKDLFEGSGQTCKSEMSKNRKGIQQGEKRLAMGELVETDNAISTKRRKLESPGVLSKELSIRPVRQHFKSKVEMKRPGEFNKREENVKEADVSEQDSPKNKRKNKKTPWATQVTTAGGP</sequence>
<organism evidence="2 3">
    <name type="scientific">Penicillium argentinense</name>
    <dbReference type="NCBI Taxonomy" id="1131581"/>
    <lineage>
        <taxon>Eukaryota</taxon>
        <taxon>Fungi</taxon>
        <taxon>Dikarya</taxon>
        <taxon>Ascomycota</taxon>
        <taxon>Pezizomycotina</taxon>
        <taxon>Eurotiomycetes</taxon>
        <taxon>Eurotiomycetidae</taxon>
        <taxon>Eurotiales</taxon>
        <taxon>Aspergillaceae</taxon>
        <taxon>Penicillium</taxon>
    </lineage>
</organism>
<reference evidence="2" key="2">
    <citation type="journal article" date="2023" name="IMA Fungus">
        <title>Comparative genomic study of the Penicillium genus elucidates a diverse pangenome and 15 lateral gene transfer events.</title>
        <authorList>
            <person name="Petersen C."/>
            <person name="Sorensen T."/>
            <person name="Nielsen M.R."/>
            <person name="Sondergaard T.E."/>
            <person name="Sorensen J.L."/>
            <person name="Fitzpatrick D.A."/>
            <person name="Frisvad J.C."/>
            <person name="Nielsen K.L."/>
        </authorList>
    </citation>
    <scope>NUCLEOTIDE SEQUENCE</scope>
    <source>
        <strain evidence="2">IBT 30761</strain>
    </source>
</reference>
<comment type="caution">
    <text evidence="2">The sequence shown here is derived from an EMBL/GenBank/DDBJ whole genome shotgun (WGS) entry which is preliminary data.</text>
</comment>
<dbReference type="EMBL" id="JAPQKI010000011">
    <property type="protein sequence ID" value="KAJ5083061.1"/>
    <property type="molecule type" value="Genomic_DNA"/>
</dbReference>
<dbReference type="GeneID" id="81363574"/>
<feature type="region of interest" description="Disordered" evidence="1">
    <location>
        <begin position="311"/>
        <end position="336"/>
    </location>
</feature>
<protein>
    <submittedName>
        <fullName evidence="2">Uncharacterized protein</fullName>
    </submittedName>
</protein>
<feature type="compositionally biased region" description="Polar residues" evidence="1">
    <location>
        <begin position="416"/>
        <end position="426"/>
    </location>
</feature>
<feature type="region of interest" description="Disordered" evidence="1">
    <location>
        <begin position="375"/>
        <end position="426"/>
    </location>
</feature>
<gene>
    <name evidence="2" type="ORF">N7532_012104</name>
</gene>